<accession>A0AAV5WSX8</accession>
<keyword evidence="1" id="KW-1133">Transmembrane helix</keyword>
<gene>
    <name evidence="2" type="ORF">PFISCL1PPCAC_26434</name>
</gene>
<comment type="caution">
    <text evidence="2">The sequence shown here is derived from an EMBL/GenBank/DDBJ whole genome shotgun (WGS) entry which is preliminary data.</text>
</comment>
<keyword evidence="1" id="KW-0812">Transmembrane</keyword>
<keyword evidence="1" id="KW-0472">Membrane</keyword>
<dbReference type="EMBL" id="BTSY01000007">
    <property type="protein sequence ID" value="GMT35137.1"/>
    <property type="molecule type" value="Genomic_DNA"/>
</dbReference>
<sequence>PSSSHPYCDEPRRNVQTYERIISHSLLFSIVLYGTCLLRSRSMSLPVSLHVLRIAVRCWTTRIVAAASGPSLKPDGGASGS</sequence>
<dbReference type="Proteomes" id="UP001432322">
    <property type="component" value="Unassembled WGS sequence"/>
</dbReference>
<evidence type="ECO:0000256" key="1">
    <source>
        <dbReference type="SAM" id="Phobius"/>
    </source>
</evidence>
<proteinExistence type="predicted"/>
<reference evidence="2" key="1">
    <citation type="submission" date="2023-10" db="EMBL/GenBank/DDBJ databases">
        <title>Genome assembly of Pristionchus species.</title>
        <authorList>
            <person name="Yoshida K."/>
            <person name="Sommer R.J."/>
        </authorList>
    </citation>
    <scope>NUCLEOTIDE SEQUENCE</scope>
    <source>
        <strain evidence="2">RS5133</strain>
    </source>
</reference>
<feature type="non-terminal residue" evidence="2">
    <location>
        <position position="1"/>
    </location>
</feature>
<organism evidence="2 3">
    <name type="scientific">Pristionchus fissidentatus</name>
    <dbReference type="NCBI Taxonomy" id="1538716"/>
    <lineage>
        <taxon>Eukaryota</taxon>
        <taxon>Metazoa</taxon>
        <taxon>Ecdysozoa</taxon>
        <taxon>Nematoda</taxon>
        <taxon>Chromadorea</taxon>
        <taxon>Rhabditida</taxon>
        <taxon>Rhabditina</taxon>
        <taxon>Diplogasteromorpha</taxon>
        <taxon>Diplogasteroidea</taxon>
        <taxon>Neodiplogasteridae</taxon>
        <taxon>Pristionchus</taxon>
    </lineage>
</organism>
<evidence type="ECO:0000313" key="2">
    <source>
        <dbReference type="EMBL" id="GMT35137.1"/>
    </source>
</evidence>
<protein>
    <submittedName>
        <fullName evidence="2">Uncharacterized protein</fullName>
    </submittedName>
</protein>
<dbReference type="AlphaFoldDB" id="A0AAV5WSX8"/>
<evidence type="ECO:0000313" key="3">
    <source>
        <dbReference type="Proteomes" id="UP001432322"/>
    </source>
</evidence>
<keyword evidence="3" id="KW-1185">Reference proteome</keyword>
<feature type="non-terminal residue" evidence="2">
    <location>
        <position position="81"/>
    </location>
</feature>
<name>A0AAV5WSX8_9BILA</name>
<feature type="transmembrane region" description="Helical" evidence="1">
    <location>
        <begin position="21"/>
        <end position="38"/>
    </location>
</feature>